<keyword evidence="2" id="KW-1185">Reference proteome</keyword>
<accession>A0A4R9M199</accession>
<dbReference type="OrthoDB" id="334350at2"/>
<reference evidence="1" key="1">
    <citation type="journal article" date="2019" name="PLoS Negl. Trop. Dis.">
        <title>Revisiting the worldwide diversity of Leptospira species in the environment.</title>
        <authorList>
            <person name="Vincent A.T."/>
            <person name="Schiettekatte O."/>
            <person name="Bourhy P."/>
            <person name="Veyrier F.J."/>
            <person name="Picardeau M."/>
        </authorList>
    </citation>
    <scope>NUCLEOTIDE SEQUENCE [LARGE SCALE GENOMIC DNA]</scope>
    <source>
        <strain evidence="1">201300427</strain>
    </source>
</reference>
<evidence type="ECO:0000313" key="2">
    <source>
        <dbReference type="Proteomes" id="UP000298058"/>
    </source>
</evidence>
<proteinExistence type="predicted"/>
<comment type="caution">
    <text evidence="1">The sequence shown here is derived from an EMBL/GenBank/DDBJ whole genome shotgun (WGS) entry which is preliminary data.</text>
</comment>
<evidence type="ECO:0000313" key="1">
    <source>
        <dbReference type="EMBL" id="TGN18508.1"/>
    </source>
</evidence>
<dbReference type="AlphaFoldDB" id="A0A4R9M199"/>
<dbReference type="RefSeq" id="WP_135761191.1">
    <property type="nucleotide sequence ID" value="NZ_RQHW01000047.1"/>
</dbReference>
<dbReference type="Proteomes" id="UP000298058">
    <property type="component" value="Unassembled WGS sequence"/>
</dbReference>
<organism evidence="1 2">
    <name type="scientific">Leptospira idonii</name>
    <dbReference type="NCBI Taxonomy" id="1193500"/>
    <lineage>
        <taxon>Bacteria</taxon>
        <taxon>Pseudomonadati</taxon>
        <taxon>Spirochaetota</taxon>
        <taxon>Spirochaetia</taxon>
        <taxon>Leptospirales</taxon>
        <taxon>Leptospiraceae</taxon>
        <taxon>Leptospira</taxon>
    </lineage>
</organism>
<gene>
    <name evidence="1" type="ORF">EHS15_14045</name>
</gene>
<protein>
    <submittedName>
        <fullName evidence="1">Uncharacterized protein</fullName>
    </submittedName>
</protein>
<sequence>MILTEKEPYENNAQTEVLWSHKKGQDGSVFEREKSKTTIVWENPVEIYADTLEFTDLSKEWKAKVQAMTSDKFHLHVESISQKNLILFSGIVWKKKGFFQRFNIF</sequence>
<name>A0A4R9M199_9LEPT</name>
<dbReference type="EMBL" id="RQHW01000047">
    <property type="protein sequence ID" value="TGN18508.1"/>
    <property type="molecule type" value="Genomic_DNA"/>
</dbReference>